<feature type="transmembrane region" description="Helical" evidence="1">
    <location>
        <begin position="178"/>
        <end position="196"/>
    </location>
</feature>
<evidence type="ECO:0000313" key="2">
    <source>
        <dbReference type="EMBL" id="SEC15959.1"/>
    </source>
</evidence>
<dbReference type="AlphaFoldDB" id="A0A1H4Q8P3"/>
<feature type="transmembrane region" description="Helical" evidence="1">
    <location>
        <begin position="153"/>
        <end position="172"/>
    </location>
</feature>
<accession>A0A1H4Q8P3</accession>
<organism evidence="2 3">
    <name type="scientific">Microbacterium hydrocarbonoxydans</name>
    <dbReference type="NCBI Taxonomy" id="273678"/>
    <lineage>
        <taxon>Bacteria</taxon>
        <taxon>Bacillati</taxon>
        <taxon>Actinomycetota</taxon>
        <taxon>Actinomycetes</taxon>
        <taxon>Micrococcales</taxon>
        <taxon>Microbacteriaceae</taxon>
        <taxon>Microbacterium</taxon>
    </lineage>
</organism>
<keyword evidence="1" id="KW-1133">Transmembrane helix</keyword>
<dbReference type="EMBL" id="FNSQ01000005">
    <property type="protein sequence ID" value="SEC15959.1"/>
    <property type="molecule type" value="Genomic_DNA"/>
</dbReference>
<keyword evidence="1" id="KW-0472">Membrane</keyword>
<feature type="transmembrane region" description="Helical" evidence="1">
    <location>
        <begin position="281"/>
        <end position="307"/>
    </location>
</feature>
<name>A0A1H4Q8P3_9MICO</name>
<dbReference type="Pfam" id="PF06772">
    <property type="entry name" value="LtrA"/>
    <property type="match status" value="1"/>
</dbReference>
<keyword evidence="1" id="KW-0812">Transmembrane</keyword>
<feature type="transmembrane region" description="Helical" evidence="1">
    <location>
        <begin position="216"/>
        <end position="236"/>
    </location>
</feature>
<feature type="transmembrane region" description="Helical" evidence="1">
    <location>
        <begin position="350"/>
        <end position="383"/>
    </location>
</feature>
<evidence type="ECO:0000256" key="1">
    <source>
        <dbReference type="SAM" id="Phobius"/>
    </source>
</evidence>
<feature type="transmembrane region" description="Helical" evidence="1">
    <location>
        <begin position="85"/>
        <end position="109"/>
    </location>
</feature>
<feature type="transmembrane region" description="Helical" evidence="1">
    <location>
        <begin position="242"/>
        <end position="269"/>
    </location>
</feature>
<protein>
    <submittedName>
        <fullName evidence="2">Low temperature requirement protein LtrA</fullName>
    </submittedName>
</protein>
<feature type="transmembrane region" description="Helical" evidence="1">
    <location>
        <begin position="319"/>
        <end position="343"/>
    </location>
</feature>
<proteinExistence type="predicted"/>
<dbReference type="PANTHER" id="PTHR36840">
    <property type="entry name" value="BLL5714 PROTEIN"/>
    <property type="match status" value="1"/>
</dbReference>
<dbReference type="Proteomes" id="UP000183750">
    <property type="component" value="Unassembled WGS sequence"/>
</dbReference>
<feature type="transmembrane region" description="Helical" evidence="1">
    <location>
        <begin position="52"/>
        <end position="73"/>
    </location>
</feature>
<reference evidence="3" key="1">
    <citation type="submission" date="2016-10" db="EMBL/GenBank/DDBJ databases">
        <authorList>
            <person name="Varghese N."/>
            <person name="Submissions S."/>
        </authorList>
    </citation>
    <scope>NUCLEOTIDE SEQUENCE [LARGE SCALE GENOMIC DNA]</scope>
    <source>
        <strain evidence="3">DSM 16089</strain>
    </source>
</reference>
<keyword evidence="3" id="KW-1185">Reference proteome</keyword>
<evidence type="ECO:0000313" key="3">
    <source>
        <dbReference type="Proteomes" id="UP000183750"/>
    </source>
</evidence>
<dbReference type="PANTHER" id="PTHR36840:SF1">
    <property type="entry name" value="BLL5714 PROTEIN"/>
    <property type="match status" value="1"/>
</dbReference>
<gene>
    <name evidence="2" type="ORF">SAMN04489807_3028</name>
</gene>
<dbReference type="InterPro" id="IPR010640">
    <property type="entry name" value="Low_temperature_requirement_A"/>
</dbReference>
<sequence length="398" mass="41761">MRRHPLSRMDGRDPLQGLRAATPLELLFDLAFVTAFGVAASELAIRISEGQIAVAAITFVAVMLAVSWDWISFTWFASSYDTDDWLYRVTIMVQLIGVIVFVTGIPEVFRFIAEGGRLDNSATLTGYIVMRSATVLQRVRSGIQDPRRRRTNILSASPVAVALVGWCVLTIVSPERTTLIVVALALFAVEMAGPLIAETRGGTPWHPHHLAERYGLLTIIALGEVVAGTAAIVAGLSHAAGWSVSSVVVAVAGVAMAFGMWWAYFLLPIGDALARARHRGLLWGWVHVLVFISIAGAGAGLHVAALAVEGEAHLPVEAAVAAVAVPTAAFCVVLLVIAVTLGLGSTPRRVGLFLGAASVALAGVAAAAAGLPLTGCLAIVALAPWLLVVTHETAARVP</sequence>